<keyword evidence="7 13" id="KW-0227">DNA damage</keyword>
<evidence type="ECO:0000259" key="15">
    <source>
        <dbReference type="Pfam" id="PF02463"/>
    </source>
</evidence>
<dbReference type="InterPro" id="IPR042174">
    <property type="entry name" value="RecF_2"/>
</dbReference>
<dbReference type="InterPro" id="IPR027417">
    <property type="entry name" value="P-loop_NTPase"/>
</dbReference>
<proteinExistence type="inferred from homology"/>
<evidence type="ECO:0000256" key="12">
    <source>
        <dbReference type="ARBA" id="ARBA00025401"/>
    </source>
</evidence>
<dbReference type="GO" id="GO:0006302">
    <property type="term" value="P:double-strand break repair"/>
    <property type="evidence" value="ECO:0007669"/>
    <property type="project" value="TreeGrafter"/>
</dbReference>
<dbReference type="SUPFAM" id="SSF52540">
    <property type="entry name" value="P-loop containing nucleoside triphosphate hydrolases"/>
    <property type="match status" value="1"/>
</dbReference>
<keyword evidence="9 13" id="KW-0238">DNA-binding</keyword>
<evidence type="ECO:0000313" key="16">
    <source>
        <dbReference type="EMBL" id="PDQ35438.1"/>
    </source>
</evidence>
<accession>A0A2A6FRZ3</accession>
<dbReference type="PANTHER" id="PTHR32182:SF0">
    <property type="entry name" value="DNA REPLICATION AND REPAIR PROTEIN RECF"/>
    <property type="match status" value="1"/>
</dbReference>
<keyword evidence="8 13" id="KW-0067">ATP-binding</keyword>
<dbReference type="Gene3D" id="1.20.1050.90">
    <property type="entry name" value="RecF/RecN/SMC, N-terminal domain"/>
    <property type="match status" value="1"/>
</dbReference>
<evidence type="ECO:0000256" key="7">
    <source>
        <dbReference type="ARBA" id="ARBA00022763"/>
    </source>
</evidence>
<evidence type="ECO:0000256" key="10">
    <source>
        <dbReference type="ARBA" id="ARBA00023204"/>
    </source>
</evidence>
<protein>
    <recommendedName>
        <fullName evidence="3 13">DNA replication and repair protein RecF</fullName>
    </recommendedName>
</protein>
<dbReference type="GO" id="GO:0006260">
    <property type="term" value="P:DNA replication"/>
    <property type="evidence" value="ECO:0007669"/>
    <property type="project" value="UniProtKB-UniRule"/>
</dbReference>
<dbReference type="InterPro" id="IPR003395">
    <property type="entry name" value="RecF/RecN/SMC_N"/>
</dbReference>
<evidence type="ECO:0000256" key="3">
    <source>
        <dbReference type="ARBA" id="ARBA00020170"/>
    </source>
</evidence>
<name>A0A2A6FRZ3_9MICO</name>
<dbReference type="HAMAP" id="MF_00365">
    <property type="entry name" value="RecF"/>
    <property type="match status" value="1"/>
</dbReference>
<evidence type="ECO:0000256" key="4">
    <source>
        <dbReference type="ARBA" id="ARBA00022490"/>
    </source>
</evidence>
<evidence type="ECO:0000256" key="6">
    <source>
        <dbReference type="ARBA" id="ARBA00022741"/>
    </source>
</evidence>
<evidence type="ECO:0000256" key="1">
    <source>
        <dbReference type="ARBA" id="ARBA00004496"/>
    </source>
</evidence>
<keyword evidence="10 13" id="KW-0234">DNA repair</keyword>
<evidence type="ECO:0000256" key="11">
    <source>
        <dbReference type="ARBA" id="ARBA00023236"/>
    </source>
</evidence>
<dbReference type="Pfam" id="PF02463">
    <property type="entry name" value="SMC_N"/>
    <property type="match status" value="1"/>
</dbReference>
<dbReference type="InterPro" id="IPR001238">
    <property type="entry name" value="DNA-binding_RecF"/>
</dbReference>
<comment type="subcellular location">
    <subcellularLocation>
        <location evidence="1 13 14">Cytoplasm</location>
    </subcellularLocation>
</comment>
<keyword evidence="6 13" id="KW-0547">Nucleotide-binding</keyword>
<evidence type="ECO:0000256" key="13">
    <source>
        <dbReference type="HAMAP-Rule" id="MF_00365"/>
    </source>
</evidence>
<dbReference type="GO" id="GO:0009432">
    <property type="term" value="P:SOS response"/>
    <property type="evidence" value="ECO:0007669"/>
    <property type="project" value="UniProtKB-UniRule"/>
</dbReference>
<keyword evidence="4 13" id="KW-0963">Cytoplasm</keyword>
<dbReference type="AlphaFoldDB" id="A0A2A6FRZ3"/>
<evidence type="ECO:0000313" key="17">
    <source>
        <dbReference type="Proteomes" id="UP000219994"/>
    </source>
</evidence>
<dbReference type="NCBIfam" id="TIGR00611">
    <property type="entry name" value="recf"/>
    <property type="match status" value="1"/>
</dbReference>
<comment type="similarity">
    <text evidence="2 13 14">Belongs to the RecF family.</text>
</comment>
<dbReference type="GO" id="GO:0005524">
    <property type="term" value="F:ATP binding"/>
    <property type="evidence" value="ECO:0007669"/>
    <property type="project" value="UniProtKB-UniRule"/>
</dbReference>
<dbReference type="GO" id="GO:0003697">
    <property type="term" value="F:single-stranded DNA binding"/>
    <property type="evidence" value="ECO:0007669"/>
    <property type="project" value="UniProtKB-UniRule"/>
</dbReference>
<comment type="function">
    <text evidence="12 13 14">The RecF protein is involved in DNA metabolism; it is required for DNA replication and normal SOS inducibility. RecF binds preferentially to single-stranded, linear DNA. It also seems to bind ATP.</text>
</comment>
<comment type="caution">
    <text evidence="16">The sequence shown here is derived from an EMBL/GenBank/DDBJ whole genome shotgun (WGS) entry which is preliminary data.</text>
</comment>
<feature type="binding site" evidence="13">
    <location>
        <begin position="30"/>
        <end position="37"/>
    </location>
    <ligand>
        <name>ATP</name>
        <dbReference type="ChEBI" id="CHEBI:30616"/>
    </ligand>
</feature>
<evidence type="ECO:0000256" key="9">
    <source>
        <dbReference type="ARBA" id="ARBA00023125"/>
    </source>
</evidence>
<dbReference type="PROSITE" id="PS00618">
    <property type="entry name" value="RECF_2"/>
    <property type="match status" value="1"/>
</dbReference>
<dbReference type="Proteomes" id="UP000219994">
    <property type="component" value="Unassembled WGS sequence"/>
</dbReference>
<gene>
    <name evidence="13" type="primary">recF</name>
    <name evidence="16" type="ORF">B5766_06340</name>
</gene>
<dbReference type="PANTHER" id="PTHR32182">
    <property type="entry name" value="DNA REPLICATION AND REPAIR PROTEIN RECF"/>
    <property type="match status" value="1"/>
</dbReference>
<organism evidence="16 17">
    <name type="scientific">Candidatus Lumbricidiphila eiseniae</name>
    <dbReference type="NCBI Taxonomy" id="1969409"/>
    <lineage>
        <taxon>Bacteria</taxon>
        <taxon>Bacillati</taxon>
        <taxon>Actinomycetota</taxon>
        <taxon>Actinomycetes</taxon>
        <taxon>Micrococcales</taxon>
        <taxon>Microbacteriaceae</taxon>
        <taxon>Candidatus Lumbricidiphila</taxon>
    </lineage>
</organism>
<reference evidence="17" key="1">
    <citation type="submission" date="2017-03" db="EMBL/GenBank/DDBJ databases">
        <authorList>
            <person name="Lund M.B."/>
        </authorList>
    </citation>
    <scope>NUCLEOTIDE SEQUENCE [LARGE SCALE GENOMIC DNA]</scope>
</reference>
<evidence type="ECO:0000256" key="5">
    <source>
        <dbReference type="ARBA" id="ARBA00022705"/>
    </source>
</evidence>
<evidence type="ECO:0000256" key="14">
    <source>
        <dbReference type="RuleBase" id="RU000578"/>
    </source>
</evidence>
<dbReference type="InterPro" id="IPR018078">
    <property type="entry name" value="DNA-binding_RecF_CS"/>
</dbReference>
<feature type="domain" description="RecF/RecN/SMC N-terminal" evidence="15">
    <location>
        <begin position="2"/>
        <end position="361"/>
    </location>
</feature>
<dbReference type="GO" id="GO:0005737">
    <property type="term" value="C:cytoplasm"/>
    <property type="evidence" value="ECO:0007669"/>
    <property type="project" value="UniProtKB-SubCell"/>
</dbReference>
<dbReference type="EMBL" id="NAEP01000034">
    <property type="protein sequence ID" value="PDQ35438.1"/>
    <property type="molecule type" value="Genomic_DNA"/>
</dbReference>
<keyword evidence="5 13" id="KW-0235">DNA replication</keyword>
<evidence type="ECO:0000256" key="8">
    <source>
        <dbReference type="ARBA" id="ARBA00022840"/>
    </source>
</evidence>
<sequence>MHISRLELLNFRNYERAQLDLNTGITIFVGANGQGKTNLIEAIGYLATVSSHRVSTDQPLVLVGAEFAIVRARLSHADRDVLVELQINKNGANRAQLNGNKTKIHELPRYAKSVLFSPEDLAIVRGEPSVRRRVLDELLVQRSPRLLGVLADYEKVVRQRNSLLKSSRAHGTSAHLSADLDFWDEHLVAFGSDIIDSRLALIEDLRDPISSAYRELVGTNHGATLRAVLSIDGNGNTDVAQRVAAITPETDSVLSTADRFRNALVRTQSQERDRALTLVGPHRDEVYFELNGLPTRGYASHGESWSFALSIRLASAELLRTHSQSGDPVLILDDVFAELDRSRRERLAELISGFEQVLVTAAVLEDVPPTVPRHLVHIEAGSLVGGQDV</sequence>
<evidence type="ECO:0000256" key="2">
    <source>
        <dbReference type="ARBA" id="ARBA00008016"/>
    </source>
</evidence>
<keyword evidence="11 13" id="KW-0742">SOS response</keyword>
<dbReference type="GO" id="GO:0000731">
    <property type="term" value="P:DNA synthesis involved in DNA repair"/>
    <property type="evidence" value="ECO:0007669"/>
    <property type="project" value="TreeGrafter"/>
</dbReference>
<dbReference type="Gene3D" id="3.40.50.300">
    <property type="entry name" value="P-loop containing nucleotide triphosphate hydrolases"/>
    <property type="match status" value="1"/>
</dbReference>